<dbReference type="InterPro" id="IPR018592">
    <property type="entry name" value="DUF2024"/>
</dbReference>
<dbReference type="SUPFAM" id="SSF160766">
    <property type="entry name" value="NE1680-like"/>
    <property type="match status" value="1"/>
</dbReference>
<evidence type="ECO:0000313" key="2">
    <source>
        <dbReference type="Proteomes" id="UP000751614"/>
    </source>
</evidence>
<reference evidence="1 2" key="1">
    <citation type="submission" date="2019-05" db="EMBL/GenBank/DDBJ databases">
        <title>Flagellimonas sp. AsT0115, sp. nov., isolated from a marine red algae, Asparagopsis taxiformis.</title>
        <authorList>
            <person name="Kim J."/>
            <person name="Jeong S.E."/>
            <person name="Jeon C.O."/>
        </authorList>
    </citation>
    <scope>NUCLEOTIDE SEQUENCE [LARGE SCALE GENOMIC DNA]</scope>
    <source>
        <strain evidence="1 2">AsT0115</strain>
    </source>
</reference>
<evidence type="ECO:0000313" key="1">
    <source>
        <dbReference type="EMBL" id="TMU50952.1"/>
    </source>
</evidence>
<dbReference type="EMBL" id="VCNI01000003">
    <property type="protein sequence ID" value="TMU50952.1"/>
    <property type="molecule type" value="Genomic_DNA"/>
</dbReference>
<protein>
    <submittedName>
        <fullName evidence="1">DUF2024 family protein</fullName>
    </submittedName>
</protein>
<proteinExistence type="predicted"/>
<dbReference type="Gene3D" id="3.10.510.10">
    <property type="entry name" value="NE1680-like"/>
    <property type="match status" value="1"/>
</dbReference>
<organism evidence="1 2">
    <name type="scientific">Flagellimonas algicola</name>
    <dbReference type="NCBI Taxonomy" id="2583815"/>
    <lineage>
        <taxon>Bacteria</taxon>
        <taxon>Pseudomonadati</taxon>
        <taxon>Bacteroidota</taxon>
        <taxon>Flavobacteriia</taxon>
        <taxon>Flavobacteriales</taxon>
        <taxon>Flavobacteriaceae</taxon>
        <taxon>Flagellimonas</taxon>
    </lineage>
</organism>
<dbReference type="Proteomes" id="UP000751614">
    <property type="component" value="Unassembled WGS sequence"/>
</dbReference>
<dbReference type="RefSeq" id="WP_138838620.1">
    <property type="nucleotide sequence ID" value="NZ_VCNI01000003.1"/>
</dbReference>
<accession>A0ABY2WI50</accession>
<dbReference type="InterPro" id="IPR023122">
    <property type="entry name" value="NE1680-like_sf"/>
</dbReference>
<comment type="caution">
    <text evidence="1">The sequence shown here is derived from an EMBL/GenBank/DDBJ whole genome shotgun (WGS) entry which is preliminary data.</text>
</comment>
<name>A0ABY2WI50_9FLAO</name>
<keyword evidence="2" id="KW-1185">Reference proteome</keyword>
<sequence length="87" mass="10168">MKIAVWDTYVEREDGITMHFDILVPKELTDEGRIFSYGQQYLGTKTFKTGTLTSNECRFCHIQSVQTEVEDEIRTKGYYIVEMENCS</sequence>
<gene>
    <name evidence="1" type="ORF">FGG15_17160</name>
</gene>
<dbReference type="Pfam" id="PF09630">
    <property type="entry name" value="DUF2024"/>
    <property type="match status" value="1"/>
</dbReference>